<evidence type="ECO:0000313" key="1">
    <source>
        <dbReference type="EMBL" id="MCU6797586.1"/>
    </source>
</evidence>
<name>A0ABT2UU18_9BACL</name>
<accession>A0ABT2UU18</accession>
<gene>
    <name evidence="1" type="ORF">OB236_36225</name>
</gene>
<dbReference type="Gene3D" id="2.60.120.260">
    <property type="entry name" value="Galactose-binding domain-like"/>
    <property type="match status" value="2"/>
</dbReference>
<proteinExistence type="predicted"/>
<keyword evidence="2" id="KW-1185">Reference proteome</keyword>
<reference evidence="1 2" key="1">
    <citation type="submission" date="2022-09" db="EMBL/GenBank/DDBJ databases">
        <authorList>
            <person name="Han X.L."/>
            <person name="Wang Q."/>
            <person name="Lu T."/>
        </authorList>
    </citation>
    <scope>NUCLEOTIDE SEQUENCE [LARGE SCALE GENOMIC DNA]</scope>
    <source>
        <strain evidence="1 2">WQ 127069</strain>
    </source>
</reference>
<protein>
    <recommendedName>
        <fullName evidence="3">CBM-cenC domain-containing protein</fullName>
    </recommendedName>
</protein>
<organism evidence="1 2">
    <name type="scientific">Paenibacillus baimaensis</name>
    <dbReference type="NCBI Taxonomy" id="2982185"/>
    <lineage>
        <taxon>Bacteria</taxon>
        <taxon>Bacillati</taxon>
        <taxon>Bacillota</taxon>
        <taxon>Bacilli</taxon>
        <taxon>Bacillales</taxon>
        <taxon>Paenibacillaceae</taxon>
        <taxon>Paenibacillus</taxon>
    </lineage>
</organism>
<comment type="caution">
    <text evidence="1">The sequence shown here is derived from an EMBL/GenBank/DDBJ whole genome shotgun (WGS) entry which is preliminary data.</text>
</comment>
<evidence type="ECO:0008006" key="3">
    <source>
        <dbReference type="Google" id="ProtNLM"/>
    </source>
</evidence>
<evidence type="ECO:0000313" key="2">
    <source>
        <dbReference type="Proteomes" id="UP001652445"/>
    </source>
</evidence>
<dbReference type="Proteomes" id="UP001652445">
    <property type="component" value="Unassembled WGS sequence"/>
</dbReference>
<dbReference type="EMBL" id="JAOQIO010000122">
    <property type="protein sequence ID" value="MCU6797586.1"/>
    <property type="molecule type" value="Genomic_DNA"/>
</dbReference>
<sequence>MIDNGGFEQGLWWATDGFSLEVNTRHGGLASAQVISSELEQLSTITVNPINAHDTYELAAWIKTSNVTNATGVSINVLQVGDNGFMMWYPNGQAKLIATGETQEWGRHTATISNLHPNTKYVKIYMRMDANAGGTAWFDDISLTNRNEIKNGGFENGLMHEETGGFGLDRSTYHSGMASAAVASTGTDQLIATDLIPVNPYDTYELAAWIKTSNVTNATGVSINVLQVGDNGFMMWYPNGQAKLIATGETQEWGRHTAIITNLHPNTKYLKIYLRMDANMGGNSWFDDISLIKKNTFTYNYDQNSTIKTINSSIEGMESQTQYNFDKNGNLIKKKTNRK</sequence>